<reference evidence="2 3" key="1">
    <citation type="submission" date="2019-03" db="EMBL/GenBank/DDBJ databases">
        <title>Single cell metagenomics reveals metabolic interactions within the superorganism composed of flagellate Streblomastix strix and complex community of Bacteroidetes bacteria on its surface.</title>
        <authorList>
            <person name="Treitli S.C."/>
            <person name="Kolisko M."/>
            <person name="Husnik F."/>
            <person name="Keeling P."/>
            <person name="Hampl V."/>
        </authorList>
    </citation>
    <scope>NUCLEOTIDE SEQUENCE [LARGE SCALE GENOMIC DNA]</scope>
    <source>
        <strain evidence="2">ST1C</strain>
    </source>
</reference>
<dbReference type="EMBL" id="SNRW01004892">
    <property type="protein sequence ID" value="KAA6386236.1"/>
    <property type="molecule type" value="Genomic_DNA"/>
</dbReference>
<dbReference type="AlphaFoldDB" id="A0A5J4VVP3"/>
<dbReference type="InterPro" id="IPR036397">
    <property type="entry name" value="RNaseH_sf"/>
</dbReference>
<sequence>MIFAGISESMRTQSTFVDHTWTALNYQRVVKTIHDSYVRRYPGKSFYQYQDNAPIHVAKSTVAFFKSEKINVINAPARSPDPNPIESFWTKVRRAVYDAQQSFQTREELQEAVTRECPKIDADLHRSFVKSVRTRLIECIKAKSERIKY</sequence>
<gene>
    <name evidence="2" type="ORF">EZS28_018235</name>
</gene>
<evidence type="ECO:0000313" key="2">
    <source>
        <dbReference type="EMBL" id="KAA6386236.1"/>
    </source>
</evidence>
<dbReference type="OrthoDB" id="9996331at2759"/>
<dbReference type="Pfam" id="PF13358">
    <property type="entry name" value="DDE_3"/>
    <property type="match status" value="1"/>
</dbReference>
<evidence type="ECO:0000313" key="3">
    <source>
        <dbReference type="Proteomes" id="UP000324800"/>
    </source>
</evidence>
<proteinExistence type="predicted"/>
<dbReference type="Proteomes" id="UP000324800">
    <property type="component" value="Unassembled WGS sequence"/>
</dbReference>
<feature type="domain" description="Tc1-like transposase DDE" evidence="1">
    <location>
        <begin position="13"/>
        <end position="110"/>
    </location>
</feature>
<protein>
    <submittedName>
        <fullName evidence="2">Putative Transposable element Tc3 transposase</fullName>
    </submittedName>
</protein>
<comment type="caution">
    <text evidence="2">The sequence shown here is derived from an EMBL/GenBank/DDBJ whole genome shotgun (WGS) entry which is preliminary data.</text>
</comment>
<accession>A0A5J4VVP3</accession>
<name>A0A5J4VVP3_9EUKA</name>
<dbReference type="InterPro" id="IPR038717">
    <property type="entry name" value="Tc1-like_DDE_dom"/>
</dbReference>
<dbReference type="Gene3D" id="3.30.420.10">
    <property type="entry name" value="Ribonuclease H-like superfamily/Ribonuclease H"/>
    <property type="match status" value="1"/>
</dbReference>
<organism evidence="2 3">
    <name type="scientific">Streblomastix strix</name>
    <dbReference type="NCBI Taxonomy" id="222440"/>
    <lineage>
        <taxon>Eukaryota</taxon>
        <taxon>Metamonada</taxon>
        <taxon>Preaxostyla</taxon>
        <taxon>Oxymonadida</taxon>
        <taxon>Streblomastigidae</taxon>
        <taxon>Streblomastix</taxon>
    </lineage>
</organism>
<dbReference type="GO" id="GO:0003676">
    <property type="term" value="F:nucleic acid binding"/>
    <property type="evidence" value="ECO:0007669"/>
    <property type="project" value="InterPro"/>
</dbReference>
<evidence type="ECO:0000259" key="1">
    <source>
        <dbReference type="Pfam" id="PF13358"/>
    </source>
</evidence>